<dbReference type="SUPFAM" id="SSF46565">
    <property type="entry name" value="Chaperone J-domain"/>
    <property type="match status" value="1"/>
</dbReference>
<keyword evidence="2" id="KW-1133">Transmembrane helix</keyword>
<dbReference type="InterPro" id="IPR050817">
    <property type="entry name" value="DjlA_DnaK_co-chaperone"/>
</dbReference>
<dbReference type="CDD" id="cd06257">
    <property type="entry name" value="DnaJ"/>
    <property type="match status" value="1"/>
</dbReference>
<feature type="region of interest" description="Disordered" evidence="1">
    <location>
        <begin position="44"/>
        <end position="66"/>
    </location>
</feature>
<dbReference type="PANTHER" id="PTHR24074">
    <property type="entry name" value="CO-CHAPERONE PROTEIN DJLA"/>
    <property type="match status" value="1"/>
</dbReference>
<evidence type="ECO:0000313" key="5">
    <source>
        <dbReference type="Proteomes" id="UP000249949"/>
    </source>
</evidence>
<dbReference type="EMBL" id="CP021324">
    <property type="protein sequence ID" value="ARS64849.1"/>
    <property type="molecule type" value="Genomic_DNA"/>
</dbReference>
<dbReference type="Gene3D" id="1.10.287.110">
    <property type="entry name" value="DnaJ domain"/>
    <property type="match status" value="1"/>
</dbReference>
<dbReference type="InterPro" id="IPR036869">
    <property type="entry name" value="J_dom_sf"/>
</dbReference>
<name>A0A2Z2HQC1_9ARCH</name>
<dbReference type="KEGG" id="nct:NMSP_1234"/>
<feature type="compositionally biased region" description="Low complexity" evidence="1">
    <location>
        <begin position="54"/>
        <end position="66"/>
    </location>
</feature>
<dbReference type="InterPro" id="IPR001623">
    <property type="entry name" value="DnaJ_domain"/>
</dbReference>
<keyword evidence="2" id="KW-0812">Transmembrane</keyword>
<proteinExistence type="predicted"/>
<evidence type="ECO:0000259" key="3">
    <source>
        <dbReference type="PROSITE" id="PS50076"/>
    </source>
</evidence>
<dbReference type="RefSeq" id="WP_152023817.1">
    <property type="nucleotide sequence ID" value="NZ_CP021324.1"/>
</dbReference>
<protein>
    <submittedName>
        <fullName evidence="4">Chaperone protein DnaJ</fullName>
    </submittedName>
</protein>
<feature type="compositionally biased region" description="Basic and acidic residues" evidence="1">
    <location>
        <begin position="44"/>
        <end position="53"/>
    </location>
</feature>
<keyword evidence="5" id="KW-1185">Reference proteome</keyword>
<dbReference type="GeneID" id="42101512"/>
<dbReference type="Pfam" id="PF00226">
    <property type="entry name" value="DnaJ"/>
    <property type="match status" value="1"/>
</dbReference>
<evidence type="ECO:0000256" key="2">
    <source>
        <dbReference type="SAM" id="Phobius"/>
    </source>
</evidence>
<dbReference type="SMART" id="SM00271">
    <property type="entry name" value="DnaJ"/>
    <property type="match status" value="1"/>
</dbReference>
<reference evidence="4 5" key="1">
    <citation type="journal article" date="2017" name="Environ. Microbiol.">
        <title>Genome and epigenome of a novel marine Thaumarchaeota strain suggest viral infection, phosphorothioation DNA modification and multiple restriction systems.</title>
        <authorList>
            <person name="Ahlgren N.A."/>
            <person name="Chen Y."/>
            <person name="Needham D.M."/>
            <person name="Parada A.E."/>
            <person name="Sachdeva R."/>
            <person name="Trinh V."/>
            <person name="Chen T."/>
            <person name="Fuhrman J.A."/>
        </authorList>
    </citation>
    <scope>NUCLEOTIDE SEQUENCE [LARGE SCALE GENOMIC DNA]</scope>
    <source>
        <strain evidence="4 5">SPOT01</strain>
    </source>
</reference>
<feature type="compositionally biased region" description="Basic and acidic residues" evidence="1">
    <location>
        <begin position="92"/>
        <end position="104"/>
    </location>
</feature>
<dbReference type="PROSITE" id="PS50076">
    <property type="entry name" value="DNAJ_2"/>
    <property type="match status" value="1"/>
</dbReference>
<sequence length="307" mass="36839">MVLPLLGILAFVILYLAVVHWYITIPIIVIVVWYFFFYNPKDSDKKEDYESRRSQSSSYQNYSQSDYSSYNSNYNSNYNSSYNSNYNSNSDDYYKKTTQDDSYKKSKSKSKRKSRRKSKGSEAKAKRVNYRLEKYKITPEEARIIFGRTWRSKLGKQEWEFYYVVRYIEIDIEFDYNNRARKKFGHLYSKVLQIIQVVMEENADMREEEGKQYKYSGYSYDDDFKWNYDEYDYKNHYGDDSDIGEEDIAKAFDTFGLSRESTKQQIKTKYRELTLKFHPDKNKSKDTTVKMTEINRAYEIIMGAVVQ</sequence>
<dbReference type="Proteomes" id="UP000249949">
    <property type="component" value="Chromosome"/>
</dbReference>
<dbReference type="AlphaFoldDB" id="A0A2Z2HQC1"/>
<evidence type="ECO:0000313" key="4">
    <source>
        <dbReference type="EMBL" id="ARS64849.1"/>
    </source>
</evidence>
<accession>A0A2Z2HQC1</accession>
<organism evidence="4 5">
    <name type="scientific">Candidatus Nitrosomarinus catalinensis</name>
    <dbReference type="NCBI Taxonomy" id="1898749"/>
    <lineage>
        <taxon>Archaea</taxon>
        <taxon>Nitrososphaerota</taxon>
        <taxon>Nitrososphaeria</taxon>
        <taxon>Nitrosopumilales</taxon>
        <taxon>Nitrosopumilaceae</taxon>
        <taxon>Candidatus Nitrosomarinus</taxon>
    </lineage>
</organism>
<dbReference type="PRINTS" id="PR00625">
    <property type="entry name" value="JDOMAIN"/>
</dbReference>
<keyword evidence="2" id="KW-0472">Membrane</keyword>
<gene>
    <name evidence="4" type="ORF">NMSP_1234</name>
</gene>
<evidence type="ECO:0000256" key="1">
    <source>
        <dbReference type="SAM" id="MobiDB-lite"/>
    </source>
</evidence>
<feature type="region of interest" description="Disordered" evidence="1">
    <location>
        <begin position="89"/>
        <end position="124"/>
    </location>
</feature>
<feature type="compositionally biased region" description="Basic residues" evidence="1">
    <location>
        <begin position="105"/>
        <end position="118"/>
    </location>
</feature>
<feature type="transmembrane region" description="Helical" evidence="2">
    <location>
        <begin position="6"/>
        <end position="36"/>
    </location>
</feature>
<feature type="domain" description="J" evidence="3">
    <location>
        <begin position="250"/>
        <end position="307"/>
    </location>
</feature>